<name>A0ABW3IGH6_9FLAO</name>
<evidence type="ECO:0000313" key="2">
    <source>
        <dbReference type="EMBL" id="MFD0977167.1"/>
    </source>
</evidence>
<reference evidence="3" key="1">
    <citation type="journal article" date="2019" name="Int. J. Syst. Evol. Microbiol.">
        <title>The Global Catalogue of Microorganisms (GCM) 10K type strain sequencing project: providing services to taxonomists for standard genome sequencing and annotation.</title>
        <authorList>
            <consortium name="The Broad Institute Genomics Platform"/>
            <consortium name="The Broad Institute Genome Sequencing Center for Infectious Disease"/>
            <person name="Wu L."/>
            <person name="Ma J."/>
        </authorList>
    </citation>
    <scope>NUCLEOTIDE SEQUENCE [LARGE SCALE GENOMIC DNA]</scope>
    <source>
        <strain evidence="3">CCUG 60898</strain>
    </source>
</reference>
<feature type="region of interest" description="Disordered" evidence="1">
    <location>
        <begin position="150"/>
        <end position="169"/>
    </location>
</feature>
<keyword evidence="3" id="KW-1185">Reference proteome</keyword>
<sequence length="169" mass="20061">MTTDTTNGIWNYSLELCRTLEKYNIQVHLVALGGWPSPYQQTEAEERPNVTFYKSDFKLDWLRETWEDLNPTRKWLNSIYHTVNPDIFHLNNFSHVEESWTTALITAFHSGGQTWWHAAKGEEEPVLWNEYIQEITHSLDTLYRKENPMSGDMKNFRNRRRNAPTRQAV</sequence>
<dbReference type="SUPFAM" id="SSF53756">
    <property type="entry name" value="UDP-Glycosyltransferase/glycogen phosphorylase"/>
    <property type="match status" value="1"/>
</dbReference>
<gene>
    <name evidence="2" type="ORF">ACFQ1G_10225</name>
</gene>
<comment type="caution">
    <text evidence="2">The sequence shown here is derived from an EMBL/GenBank/DDBJ whole genome shotgun (WGS) entry which is preliminary data.</text>
</comment>
<dbReference type="RefSeq" id="WP_380739226.1">
    <property type="nucleotide sequence ID" value="NZ_JBHTJP010000035.1"/>
</dbReference>
<proteinExistence type="predicted"/>
<organism evidence="2 3">
    <name type="scientific">Salinimicrobium gaetbulicola</name>
    <dbReference type="NCBI Taxonomy" id="999702"/>
    <lineage>
        <taxon>Bacteria</taxon>
        <taxon>Pseudomonadati</taxon>
        <taxon>Bacteroidota</taxon>
        <taxon>Flavobacteriia</taxon>
        <taxon>Flavobacteriales</taxon>
        <taxon>Flavobacteriaceae</taxon>
        <taxon>Salinimicrobium</taxon>
    </lineage>
</organism>
<evidence type="ECO:0000256" key="1">
    <source>
        <dbReference type="SAM" id="MobiDB-lite"/>
    </source>
</evidence>
<evidence type="ECO:0000313" key="3">
    <source>
        <dbReference type="Proteomes" id="UP001597100"/>
    </source>
</evidence>
<accession>A0ABW3IGH6</accession>
<dbReference type="EMBL" id="JBHTJP010000035">
    <property type="protein sequence ID" value="MFD0977167.1"/>
    <property type="molecule type" value="Genomic_DNA"/>
</dbReference>
<dbReference type="Proteomes" id="UP001597100">
    <property type="component" value="Unassembled WGS sequence"/>
</dbReference>
<dbReference type="Gene3D" id="3.40.50.2000">
    <property type="entry name" value="Glycogen Phosphorylase B"/>
    <property type="match status" value="1"/>
</dbReference>
<protein>
    <submittedName>
        <fullName evidence="2">Uncharacterized protein</fullName>
    </submittedName>
</protein>